<dbReference type="EMBL" id="PEYU01000029">
    <property type="protein sequence ID" value="PIS22490.1"/>
    <property type="molecule type" value="Genomic_DNA"/>
</dbReference>
<protein>
    <submittedName>
        <fullName evidence="1">Uncharacterized protein</fullName>
    </submittedName>
</protein>
<accession>A0A2H0XC19</accession>
<proteinExistence type="predicted"/>
<sequence>MTYDQLKSAITAPVFSNFDVVKMFPQEKKTHINTQLSRFVKLGDLIGLKKGLYTFQGQKVALQVLANYIVEPSYVSLEYVLNNFGVIPDVVMNITNITTIKNKTFNTPLGTFLYHRLDAQLFFGFQLVKDDKSGLYYKQAYTEKALLDYIYLRKIKSLAENRIDLADMDLGRLNEYATHYPDWVRKVLKIV</sequence>
<dbReference type="Proteomes" id="UP000231252">
    <property type="component" value="Unassembled WGS sequence"/>
</dbReference>
<evidence type="ECO:0000313" key="2">
    <source>
        <dbReference type="Proteomes" id="UP000231252"/>
    </source>
</evidence>
<evidence type="ECO:0000313" key="1">
    <source>
        <dbReference type="EMBL" id="PIS22490.1"/>
    </source>
</evidence>
<organism evidence="1 2">
    <name type="scientific">candidate division WWE3 bacterium CG08_land_8_20_14_0_20_41_10</name>
    <dbReference type="NCBI Taxonomy" id="1975085"/>
    <lineage>
        <taxon>Bacteria</taxon>
        <taxon>Katanobacteria</taxon>
    </lineage>
</organism>
<comment type="caution">
    <text evidence="1">The sequence shown here is derived from an EMBL/GenBank/DDBJ whole genome shotgun (WGS) entry which is preliminary data.</text>
</comment>
<name>A0A2H0XC19_UNCKA</name>
<reference evidence="2" key="1">
    <citation type="submission" date="2017-09" db="EMBL/GenBank/DDBJ databases">
        <title>Depth-based differentiation of microbial function through sediment-hosted aquifers and enrichment of novel symbionts in the deep terrestrial subsurface.</title>
        <authorList>
            <person name="Probst A.J."/>
            <person name="Ladd B."/>
            <person name="Jarett J.K."/>
            <person name="Geller-Mcgrath D.E."/>
            <person name="Sieber C.M.K."/>
            <person name="Emerson J.B."/>
            <person name="Anantharaman K."/>
            <person name="Thomas B.C."/>
            <person name="Malmstrom R."/>
            <person name="Stieglmeier M."/>
            <person name="Klingl A."/>
            <person name="Woyke T."/>
            <person name="Ryan C.M."/>
            <person name="Banfield J.F."/>
        </authorList>
    </citation>
    <scope>NUCLEOTIDE SEQUENCE [LARGE SCALE GENOMIC DNA]</scope>
</reference>
<dbReference type="AlphaFoldDB" id="A0A2H0XC19"/>
<gene>
    <name evidence="1" type="ORF">COT50_01620</name>
</gene>